<dbReference type="Proteomes" id="UP000092993">
    <property type="component" value="Unassembled WGS sequence"/>
</dbReference>
<evidence type="ECO:0000256" key="1">
    <source>
        <dbReference type="SAM" id="MobiDB-lite"/>
    </source>
</evidence>
<organism evidence="2 3">
    <name type="scientific">Grifola frondosa</name>
    <name type="common">Maitake</name>
    <name type="synonym">Polyporus frondosus</name>
    <dbReference type="NCBI Taxonomy" id="5627"/>
    <lineage>
        <taxon>Eukaryota</taxon>
        <taxon>Fungi</taxon>
        <taxon>Dikarya</taxon>
        <taxon>Basidiomycota</taxon>
        <taxon>Agaricomycotina</taxon>
        <taxon>Agaricomycetes</taxon>
        <taxon>Polyporales</taxon>
        <taxon>Grifolaceae</taxon>
        <taxon>Grifola</taxon>
    </lineage>
</organism>
<feature type="compositionally biased region" description="Basic residues" evidence="1">
    <location>
        <begin position="232"/>
        <end position="242"/>
    </location>
</feature>
<feature type="region of interest" description="Disordered" evidence="1">
    <location>
        <begin position="151"/>
        <end position="186"/>
    </location>
</feature>
<feature type="region of interest" description="Disordered" evidence="1">
    <location>
        <begin position="203"/>
        <end position="263"/>
    </location>
</feature>
<comment type="caution">
    <text evidence="2">The sequence shown here is derived from an EMBL/GenBank/DDBJ whole genome shotgun (WGS) entry which is preliminary data.</text>
</comment>
<evidence type="ECO:0000313" key="3">
    <source>
        <dbReference type="Proteomes" id="UP000092993"/>
    </source>
</evidence>
<accession>A0A1C7MHJ1</accession>
<proteinExistence type="predicted"/>
<evidence type="ECO:0000313" key="2">
    <source>
        <dbReference type="EMBL" id="OBZ75836.1"/>
    </source>
</evidence>
<dbReference type="EMBL" id="LUGG01000004">
    <property type="protein sequence ID" value="OBZ75836.1"/>
    <property type="molecule type" value="Genomic_DNA"/>
</dbReference>
<keyword evidence="3" id="KW-1185">Reference proteome</keyword>
<sequence length="263" mass="29028">MSHASAQRVLGFRKRFGAAARPAQPSSAVHHFGPALSSEQKPMETDTARMLRYETPVRVNGSRAICQRFLFPRPTRCARRTVLYGNYGAQCEDITIQLLTIGRYATKAVHRSPFRRPSTGPQKANTDISPCAVHVKHGESPKLHVAQCMRKVRRSQIQSKKHHENAAQSIRRRRKDRESHGRAEPCAATIQPMDATLRPSKIPRVASAQSRADVGDGTTPNPGVPDQTMRSRLPRARHRRTPGARGCPTCALPSSLAGDVEPA</sequence>
<protein>
    <submittedName>
        <fullName evidence="2">Uncharacterized protein</fullName>
    </submittedName>
</protein>
<dbReference type="AlphaFoldDB" id="A0A1C7MHJ1"/>
<feature type="compositionally biased region" description="Basic residues" evidence="1">
    <location>
        <begin position="151"/>
        <end position="163"/>
    </location>
</feature>
<reference evidence="2 3" key="1">
    <citation type="submission" date="2016-03" db="EMBL/GenBank/DDBJ databases">
        <title>Whole genome sequencing of Grifola frondosa 9006-11.</title>
        <authorList>
            <person name="Min B."/>
            <person name="Park H."/>
            <person name="Kim J.-G."/>
            <person name="Cho H."/>
            <person name="Oh Y.-L."/>
            <person name="Kong W.-S."/>
            <person name="Choi I.-G."/>
        </authorList>
    </citation>
    <scope>NUCLEOTIDE SEQUENCE [LARGE SCALE GENOMIC DNA]</scope>
    <source>
        <strain evidence="2 3">9006-11</strain>
    </source>
</reference>
<gene>
    <name evidence="2" type="ORF">A0H81_04177</name>
</gene>
<name>A0A1C7MHJ1_GRIFR</name>